<comment type="caution">
    <text evidence="1">The sequence shown here is derived from an EMBL/GenBank/DDBJ whole genome shotgun (WGS) entry which is preliminary data.</text>
</comment>
<gene>
    <name evidence="1" type="primary">rsgA_28</name>
    <name evidence="1" type="ORF">SDC9_81731</name>
</gene>
<reference evidence="1" key="1">
    <citation type="submission" date="2019-08" db="EMBL/GenBank/DDBJ databases">
        <authorList>
            <person name="Kucharzyk K."/>
            <person name="Murdoch R.W."/>
            <person name="Higgins S."/>
            <person name="Loffler F."/>
        </authorList>
    </citation>
    <scope>NUCLEOTIDE SEQUENCE</scope>
</reference>
<dbReference type="EC" id="3.6.1.-" evidence="1"/>
<keyword evidence="1" id="KW-0378">Hydrolase</keyword>
<accession>A0A644Z565</accession>
<dbReference type="AlphaFoldDB" id="A0A644Z565"/>
<organism evidence="1">
    <name type="scientific">bioreactor metagenome</name>
    <dbReference type="NCBI Taxonomy" id="1076179"/>
    <lineage>
        <taxon>unclassified sequences</taxon>
        <taxon>metagenomes</taxon>
        <taxon>ecological metagenomes</taxon>
    </lineage>
</organism>
<dbReference type="Gene3D" id="1.10.40.50">
    <property type="entry name" value="Probable gtpase engc, domain 3"/>
    <property type="match status" value="1"/>
</dbReference>
<name>A0A644Z565_9ZZZZ</name>
<evidence type="ECO:0000313" key="1">
    <source>
        <dbReference type="EMBL" id="MPM35141.1"/>
    </source>
</evidence>
<dbReference type="EMBL" id="VSSQ01007190">
    <property type="protein sequence ID" value="MPM35141.1"/>
    <property type="molecule type" value="Genomic_DNA"/>
</dbReference>
<proteinExistence type="predicted"/>
<protein>
    <submittedName>
        <fullName evidence="1">Putative ribosome biogenesis GTPase RsgA</fullName>
        <ecNumber evidence="1">3.6.1.-</ecNumber>
    </submittedName>
</protein>
<sequence>MGVKKGVNEIINSVKNFDKEFEDILKISRGCKFSNCSHTTEPDCGIKKAICEGLLSEERFNYYYRVKHEAEYVSEQKNKTKAIDYMKQKKLFQKP</sequence>
<dbReference type="GO" id="GO:0016787">
    <property type="term" value="F:hydrolase activity"/>
    <property type="evidence" value="ECO:0007669"/>
    <property type="project" value="UniProtKB-KW"/>
</dbReference>